<sequence length="712" mass="80910">MRLCSICSHFDVRSLLLAAQAQHPLGSRDRSQDFERQENLAHAGYRSFRRGLPRFFKQHADLSSLKLAASECDLCAAIWKQYSESAQPQELTAESLSSGLGKEQIYIGTTPWDRDLHALPHVAAFQHGDRGIIRTLAWFEACAPRGQEPSDHQDLLARSIYDHSGSEECLSLAQHWLQTCIHEHKECNVRTHTKSRLPTRVIDTKFSGNTPPMAKLVDGEGRADAFAALSYCWGGERDLILTRATETNLRTGLELRRFPATLRDAITMVWKLKIRYIWIDAVCIMQDSPDDWAREAAKMRDVYKGAVVTIAAASASKASGGLFCERAPPNSYCHLDWLTGDEQSARIFLRPGSELWDTTLSTSSINTRGWTLQETLLAPRSLWFGRQQISFECSRGNIDEAGRSTGAVETYRSKAFMQRMSRKKRQMILYKTFRAIHIPPLVRVYYISFSYIPRDRSLKSLYRNMVTYQTVFLQGLLPTPALSGLADDFHQLTGDTYFAGLWKADIIRGLNWQRGPLRKKLPSGRVEDVTSHPKFLAPSWSWASILGKSVRFLTGFQESNKIIQSAKVISIETEPSTEDPYGKLKGGYIMLRGPFLDLGVRDPRCKPELGSKLSVLLEKISCTLNSANTAQSHEFLQKHKSHERQRFSLFHLCTWMQEEPIKWTEVSLLLLESCPEGSYKRVANFSIRISMDLLLRDDFQSASWKKQMVRIV</sequence>
<gene>
    <name evidence="2" type="ORF">AOQ84DRAFT_443300</name>
</gene>
<dbReference type="InterPro" id="IPR010730">
    <property type="entry name" value="HET"/>
</dbReference>
<organism evidence="2 3">
    <name type="scientific">Glonium stellatum</name>
    <dbReference type="NCBI Taxonomy" id="574774"/>
    <lineage>
        <taxon>Eukaryota</taxon>
        <taxon>Fungi</taxon>
        <taxon>Dikarya</taxon>
        <taxon>Ascomycota</taxon>
        <taxon>Pezizomycotina</taxon>
        <taxon>Dothideomycetes</taxon>
        <taxon>Pleosporomycetidae</taxon>
        <taxon>Gloniales</taxon>
        <taxon>Gloniaceae</taxon>
        <taxon>Glonium</taxon>
    </lineage>
</organism>
<accession>A0A8E2EQ32</accession>
<protein>
    <submittedName>
        <fullName evidence="2">HET-domain-containing protein</fullName>
    </submittedName>
</protein>
<dbReference type="Pfam" id="PF06985">
    <property type="entry name" value="HET"/>
    <property type="match status" value="1"/>
</dbReference>
<reference evidence="2 3" key="1">
    <citation type="journal article" date="2016" name="Nat. Commun.">
        <title>Ectomycorrhizal ecology is imprinted in the genome of the dominant symbiotic fungus Cenococcum geophilum.</title>
        <authorList>
            <consortium name="DOE Joint Genome Institute"/>
            <person name="Peter M."/>
            <person name="Kohler A."/>
            <person name="Ohm R.A."/>
            <person name="Kuo A."/>
            <person name="Krutzmann J."/>
            <person name="Morin E."/>
            <person name="Arend M."/>
            <person name="Barry K.W."/>
            <person name="Binder M."/>
            <person name="Choi C."/>
            <person name="Clum A."/>
            <person name="Copeland A."/>
            <person name="Grisel N."/>
            <person name="Haridas S."/>
            <person name="Kipfer T."/>
            <person name="LaButti K."/>
            <person name="Lindquist E."/>
            <person name="Lipzen A."/>
            <person name="Maire R."/>
            <person name="Meier B."/>
            <person name="Mihaltcheva S."/>
            <person name="Molinier V."/>
            <person name="Murat C."/>
            <person name="Poggeler S."/>
            <person name="Quandt C.A."/>
            <person name="Sperisen C."/>
            <person name="Tritt A."/>
            <person name="Tisserant E."/>
            <person name="Crous P.W."/>
            <person name="Henrissat B."/>
            <person name="Nehls U."/>
            <person name="Egli S."/>
            <person name="Spatafora J.W."/>
            <person name="Grigoriev I.V."/>
            <person name="Martin F.M."/>
        </authorList>
    </citation>
    <scope>NUCLEOTIDE SEQUENCE [LARGE SCALE GENOMIC DNA]</scope>
    <source>
        <strain evidence="2 3">CBS 207.34</strain>
    </source>
</reference>
<dbReference type="OrthoDB" id="5125733at2759"/>
<keyword evidence="3" id="KW-1185">Reference proteome</keyword>
<dbReference type="EMBL" id="KV750931">
    <property type="protein sequence ID" value="OCL02546.1"/>
    <property type="molecule type" value="Genomic_DNA"/>
</dbReference>
<proteinExistence type="predicted"/>
<feature type="domain" description="Heterokaryon incompatibility" evidence="1">
    <location>
        <begin position="226"/>
        <end position="374"/>
    </location>
</feature>
<dbReference type="PANTHER" id="PTHR33112">
    <property type="entry name" value="DOMAIN PROTEIN, PUTATIVE-RELATED"/>
    <property type="match status" value="1"/>
</dbReference>
<name>A0A8E2EQ32_9PEZI</name>
<dbReference type="AlphaFoldDB" id="A0A8E2EQ32"/>
<dbReference type="Proteomes" id="UP000250140">
    <property type="component" value="Unassembled WGS sequence"/>
</dbReference>
<evidence type="ECO:0000313" key="2">
    <source>
        <dbReference type="EMBL" id="OCL02546.1"/>
    </source>
</evidence>
<dbReference type="PANTHER" id="PTHR33112:SF8">
    <property type="entry name" value="HETEROKARYON INCOMPATIBILITY DOMAIN-CONTAINING PROTEIN"/>
    <property type="match status" value="1"/>
</dbReference>
<evidence type="ECO:0000259" key="1">
    <source>
        <dbReference type="Pfam" id="PF06985"/>
    </source>
</evidence>
<evidence type="ECO:0000313" key="3">
    <source>
        <dbReference type="Proteomes" id="UP000250140"/>
    </source>
</evidence>